<dbReference type="Gene3D" id="2.40.100.20">
    <property type="match status" value="1"/>
</dbReference>
<reference evidence="1 2" key="1">
    <citation type="submission" date="2019-06" db="EMBL/GenBank/DDBJ databases">
        <title>Genomic Encyclopedia of Type Strains, Phase IV (KMG-V): Genome sequencing to study the core and pangenomes of soil and plant-associated prokaryotes.</title>
        <authorList>
            <person name="Whitman W."/>
        </authorList>
    </citation>
    <scope>NUCLEOTIDE SEQUENCE [LARGE SCALE GENOMIC DNA]</scope>
    <source>
        <strain evidence="1 2">BR 10355</strain>
    </source>
</reference>
<dbReference type="Pfam" id="PF12903">
    <property type="entry name" value="DUF3830"/>
    <property type="match status" value="1"/>
</dbReference>
<dbReference type="RefSeq" id="WP_021077459.1">
    <property type="nucleotide sequence ID" value="NZ_VITY01000002.1"/>
</dbReference>
<dbReference type="InterPro" id="IPR024532">
    <property type="entry name" value="DUF3830"/>
</dbReference>
<accession>A0A560MG20</accession>
<name>A0A560MG20_9BRAD</name>
<organism evidence="1 2">
    <name type="scientific">Bradyrhizobium macuxiense</name>
    <dbReference type="NCBI Taxonomy" id="1755647"/>
    <lineage>
        <taxon>Bacteria</taxon>
        <taxon>Pseudomonadati</taxon>
        <taxon>Pseudomonadota</taxon>
        <taxon>Alphaproteobacteria</taxon>
        <taxon>Hyphomicrobiales</taxon>
        <taxon>Nitrobacteraceae</taxon>
        <taxon>Bradyrhizobium</taxon>
    </lineage>
</organism>
<proteinExistence type="predicted"/>
<keyword evidence="2" id="KW-1185">Reference proteome</keyword>
<protein>
    <submittedName>
        <fullName evidence="1">Uncharacterized protein DUF3830</fullName>
    </submittedName>
</protein>
<dbReference type="OrthoDB" id="2082589at2"/>
<gene>
    <name evidence="1" type="ORF">FBZ93_102598</name>
</gene>
<comment type="caution">
    <text evidence="1">The sequence shown here is derived from an EMBL/GenBank/DDBJ whole genome shotgun (WGS) entry which is preliminary data.</text>
</comment>
<dbReference type="EMBL" id="VITY01000002">
    <property type="protein sequence ID" value="TWC06284.1"/>
    <property type="molecule type" value="Genomic_DNA"/>
</dbReference>
<sequence>MSKLIVRAGDFTFDARFEEQLAPKTVAAFRKAMPFESQAIHVRWSGEGVWMPLGDLDFGVSYENHTSYPAPGQIILYPGGISETEILLAYGGVHFASKMGQLAGNHFITLTSGLENLTAFGKTVLWKGAQNIRFEEI</sequence>
<dbReference type="STRING" id="1755647.AS156_11945"/>
<dbReference type="Proteomes" id="UP000321304">
    <property type="component" value="Unassembled WGS sequence"/>
</dbReference>
<dbReference type="AlphaFoldDB" id="A0A560MG20"/>
<evidence type="ECO:0000313" key="2">
    <source>
        <dbReference type="Proteomes" id="UP000321304"/>
    </source>
</evidence>
<evidence type="ECO:0000313" key="1">
    <source>
        <dbReference type="EMBL" id="TWC06284.1"/>
    </source>
</evidence>